<comment type="caution">
    <text evidence="2">The sequence shown here is derived from an EMBL/GenBank/DDBJ whole genome shotgun (WGS) entry which is preliminary data.</text>
</comment>
<dbReference type="Proteomes" id="UP000315471">
    <property type="component" value="Unassembled WGS sequence"/>
</dbReference>
<proteinExistence type="predicted"/>
<evidence type="ECO:0000256" key="1">
    <source>
        <dbReference type="SAM" id="MobiDB-lite"/>
    </source>
</evidence>
<dbReference type="AlphaFoldDB" id="A0A5C6D4J7"/>
<reference evidence="2 3" key="1">
    <citation type="submission" date="2019-02" db="EMBL/GenBank/DDBJ databases">
        <title>Deep-cultivation of Planctomycetes and their phenomic and genomic characterization uncovers novel biology.</title>
        <authorList>
            <person name="Wiegand S."/>
            <person name="Jogler M."/>
            <person name="Boedeker C."/>
            <person name="Pinto D."/>
            <person name="Vollmers J."/>
            <person name="Rivas-Marin E."/>
            <person name="Kohn T."/>
            <person name="Peeters S.H."/>
            <person name="Heuer A."/>
            <person name="Rast P."/>
            <person name="Oberbeckmann S."/>
            <person name="Bunk B."/>
            <person name="Jeske O."/>
            <person name="Meyerdierks A."/>
            <person name="Storesund J.E."/>
            <person name="Kallscheuer N."/>
            <person name="Luecker S."/>
            <person name="Lage O.M."/>
            <person name="Pohl T."/>
            <person name="Merkel B.J."/>
            <person name="Hornburger P."/>
            <person name="Mueller R.-W."/>
            <person name="Bruemmer F."/>
            <person name="Labrenz M."/>
            <person name="Spormann A.M."/>
            <person name="Op Den Camp H."/>
            <person name="Overmann J."/>
            <person name="Amann R."/>
            <person name="Jetten M.S.M."/>
            <person name="Mascher T."/>
            <person name="Medema M.H."/>
            <person name="Devos D.P."/>
            <person name="Kaster A.-K."/>
            <person name="Ovreas L."/>
            <person name="Rohde M."/>
            <person name="Galperin M.Y."/>
            <person name="Jogler C."/>
        </authorList>
    </citation>
    <scope>NUCLEOTIDE SEQUENCE [LARGE SCALE GENOMIC DNA]</scope>
    <source>
        <strain evidence="2 3">Q31b</strain>
    </source>
</reference>
<evidence type="ECO:0000313" key="2">
    <source>
        <dbReference type="EMBL" id="TWU31832.1"/>
    </source>
</evidence>
<feature type="region of interest" description="Disordered" evidence="1">
    <location>
        <begin position="94"/>
        <end position="135"/>
    </location>
</feature>
<sequence>MALPNRNRRNTHIDGNHFHWVKGSRGDNGRGVVTVQLAAGSGAKLMIDPHGQIRDDEVRDAIRFALTRGWEPNNSCPPMWIGFSDQLDPNSRFVLRSASNPPYWKDAGRTSDGGSSPHQESGEPNDATERRSRAF</sequence>
<keyword evidence="3" id="KW-1185">Reference proteome</keyword>
<name>A0A5C6D4J7_9BACT</name>
<gene>
    <name evidence="2" type="ORF">Q31b_58650</name>
</gene>
<protein>
    <submittedName>
        <fullName evidence="2">Uncharacterized protein</fullName>
    </submittedName>
</protein>
<dbReference type="EMBL" id="SJPY01000027">
    <property type="protein sequence ID" value="TWU31832.1"/>
    <property type="molecule type" value="Genomic_DNA"/>
</dbReference>
<organism evidence="2 3">
    <name type="scientific">Novipirellula aureliae</name>
    <dbReference type="NCBI Taxonomy" id="2527966"/>
    <lineage>
        <taxon>Bacteria</taxon>
        <taxon>Pseudomonadati</taxon>
        <taxon>Planctomycetota</taxon>
        <taxon>Planctomycetia</taxon>
        <taxon>Pirellulales</taxon>
        <taxon>Pirellulaceae</taxon>
        <taxon>Novipirellula</taxon>
    </lineage>
</organism>
<accession>A0A5C6D4J7</accession>
<evidence type="ECO:0000313" key="3">
    <source>
        <dbReference type="Proteomes" id="UP000315471"/>
    </source>
</evidence>